<feature type="signal peptide" evidence="1">
    <location>
        <begin position="1"/>
        <end position="32"/>
    </location>
</feature>
<accession>A0ABW5M363</accession>
<protein>
    <submittedName>
        <fullName evidence="3">Sugar phosphate isomerase/epimerase family protein</fullName>
    </submittedName>
</protein>
<feature type="domain" description="Xylose isomerase-like TIM barrel" evidence="2">
    <location>
        <begin position="66"/>
        <end position="313"/>
    </location>
</feature>
<keyword evidence="3" id="KW-0413">Isomerase</keyword>
<dbReference type="InterPro" id="IPR050312">
    <property type="entry name" value="IolE/XylAMocC-like"/>
</dbReference>
<dbReference type="GO" id="GO:0016853">
    <property type="term" value="F:isomerase activity"/>
    <property type="evidence" value="ECO:0007669"/>
    <property type="project" value="UniProtKB-KW"/>
</dbReference>
<organism evidence="3 4">
    <name type="scientific">Spirosoma soli</name>
    <dbReference type="NCBI Taxonomy" id="1770529"/>
    <lineage>
        <taxon>Bacteria</taxon>
        <taxon>Pseudomonadati</taxon>
        <taxon>Bacteroidota</taxon>
        <taxon>Cytophagia</taxon>
        <taxon>Cytophagales</taxon>
        <taxon>Cytophagaceae</taxon>
        <taxon>Spirosoma</taxon>
    </lineage>
</organism>
<dbReference type="PROSITE" id="PS51318">
    <property type="entry name" value="TAT"/>
    <property type="match status" value="1"/>
</dbReference>
<dbReference type="InterPro" id="IPR013022">
    <property type="entry name" value="Xyl_isomerase-like_TIM-brl"/>
</dbReference>
<evidence type="ECO:0000256" key="1">
    <source>
        <dbReference type="SAM" id="SignalP"/>
    </source>
</evidence>
<evidence type="ECO:0000313" key="3">
    <source>
        <dbReference type="EMBL" id="MFD2571405.1"/>
    </source>
</evidence>
<dbReference type="Pfam" id="PF01261">
    <property type="entry name" value="AP_endonuc_2"/>
    <property type="match status" value="1"/>
</dbReference>
<dbReference type="InterPro" id="IPR036237">
    <property type="entry name" value="Xyl_isomerase-like_sf"/>
</dbReference>
<sequence length="320" mass="34809">MSKSVTRRQTLAALTASAGLPLLPQSITSASAAPQLSSSPAAASFTLCLNMSTIRGHKLGLVKELETASKGGFHSVEIWIDTLQEYLKNGGTIADLRKRLGDLGIRVENAIGFAPWIIDDEAARAKGVEQLQREMELLAQIDCKRIATPPVGAQTPNSPVVDLYKVAERYRAILELSDKTGVVPQLELWGFSKNLNKLSEVMFVAIESGHPSARLLLDIYHLYKGGTSQASLPLVGKPAIEIFHVNDYPANFPREKIVDADRVFPGDGVAPIRETLAQIKRSDKPIVLSLEVFNKSYYAQDPLTVTKTAMTKMKAMVAGV</sequence>
<dbReference type="Gene3D" id="3.20.20.150">
    <property type="entry name" value="Divalent-metal-dependent TIM barrel enzymes"/>
    <property type="match status" value="1"/>
</dbReference>
<evidence type="ECO:0000313" key="4">
    <source>
        <dbReference type="Proteomes" id="UP001597469"/>
    </source>
</evidence>
<dbReference type="SUPFAM" id="SSF51658">
    <property type="entry name" value="Xylose isomerase-like"/>
    <property type="match status" value="1"/>
</dbReference>
<dbReference type="InterPro" id="IPR006311">
    <property type="entry name" value="TAT_signal"/>
</dbReference>
<dbReference type="PANTHER" id="PTHR12110:SF48">
    <property type="entry name" value="BLL3656 PROTEIN"/>
    <property type="match status" value="1"/>
</dbReference>
<gene>
    <name evidence="3" type="ORF">ACFSUS_12220</name>
</gene>
<evidence type="ECO:0000259" key="2">
    <source>
        <dbReference type="Pfam" id="PF01261"/>
    </source>
</evidence>
<dbReference type="EMBL" id="JBHULN010000006">
    <property type="protein sequence ID" value="MFD2571405.1"/>
    <property type="molecule type" value="Genomic_DNA"/>
</dbReference>
<comment type="caution">
    <text evidence="3">The sequence shown here is derived from an EMBL/GenBank/DDBJ whole genome shotgun (WGS) entry which is preliminary data.</text>
</comment>
<dbReference type="Proteomes" id="UP001597469">
    <property type="component" value="Unassembled WGS sequence"/>
</dbReference>
<dbReference type="RefSeq" id="WP_381522919.1">
    <property type="nucleotide sequence ID" value="NZ_JBHULN010000006.1"/>
</dbReference>
<keyword evidence="4" id="KW-1185">Reference proteome</keyword>
<reference evidence="4" key="1">
    <citation type="journal article" date="2019" name="Int. J. Syst. Evol. Microbiol.">
        <title>The Global Catalogue of Microorganisms (GCM) 10K type strain sequencing project: providing services to taxonomists for standard genome sequencing and annotation.</title>
        <authorList>
            <consortium name="The Broad Institute Genomics Platform"/>
            <consortium name="The Broad Institute Genome Sequencing Center for Infectious Disease"/>
            <person name="Wu L."/>
            <person name="Ma J."/>
        </authorList>
    </citation>
    <scope>NUCLEOTIDE SEQUENCE [LARGE SCALE GENOMIC DNA]</scope>
    <source>
        <strain evidence="4">KCTC 42805</strain>
    </source>
</reference>
<proteinExistence type="predicted"/>
<keyword evidence="1" id="KW-0732">Signal</keyword>
<feature type="chain" id="PRO_5045340352" evidence="1">
    <location>
        <begin position="33"/>
        <end position="320"/>
    </location>
</feature>
<name>A0ABW5M363_9BACT</name>
<dbReference type="PANTHER" id="PTHR12110">
    <property type="entry name" value="HYDROXYPYRUVATE ISOMERASE"/>
    <property type="match status" value="1"/>
</dbReference>